<protein>
    <submittedName>
        <fullName evidence="1">Uncharacterized protein</fullName>
    </submittedName>
</protein>
<organism evidence="1 2">
    <name type="scientific">Roseomonas alba</name>
    <dbReference type="NCBI Taxonomy" id="2846776"/>
    <lineage>
        <taxon>Bacteria</taxon>
        <taxon>Pseudomonadati</taxon>
        <taxon>Pseudomonadota</taxon>
        <taxon>Alphaproteobacteria</taxon>
        <taxon>Acetobacterales</taxon>
        <taxon>Roseomonadaceae</taxon>
        <taxon>Roseomonas</taxon>
    </lineage>
</organism>
<accession>A0ABS7AGL9</accession>
<dbReference type="EMBL" id="JAHYBZ010000011">
    <property type="protein sequence ID" value="MBW6401458.1"/>
    <property type="molecule type" value="Genomic_DNA"/>
</dbReference>
<keyword evidence="2" id="KW-1185">Reference proteome</keyword>
<comment type="caution">
    <text evidence="1">The sequence shown here is derived from an EMBL/GenBank/DDBJ whole genome shotgun (WGS) entry which is preliminary data.</text>
</comment>
<dbReference type="InterPro" id="IPR045422">
    <property type="entry name" value="DUF6511"/>
</dbReference>
<dbReference type="Proteomes" id="UP001196565">
    <property type="component" value="Unassembled WGS sequence"/>
</dbReference>
<proteinExistence type="predicted"/>
<evidence type="ECO:0000313" key="1">
    <source>
        <dbReference type="EMBL" id="MBW6401458.1"/>
    </source>
</evidence>
<sequence>MQAQPPCAVCARPSRGFGWFDPAPRKKPRPSVCFCCIACQGFWSRLGARSPTMVDLTEHEQAAMRAAMRHVAESMAEIGWGTRFQDLTEPQVLTLIEVAVGAFQEAMQAIARQGTAQEIPF</sequence>
<dbReference type="Pfam" id="PF20121">
    <property type="entry name" value="DUF6511"/>
    <property type="match status" value="1"/>
</dbReference>
<reference evidence="1 2" key="1">
    <citation type="submission" date="2021-07" db="EMBL/GenBank/DDBJ databases">
        <authorList>
            <person name="So Y."/>
        </authorList>
    </citation>
    <scope>NUCLEOTIDE SEQUENCE [LARGE SCALE GENOMIC DNA]</scope>
    <source>
        <strain evidence="1 2">HJA6</strain>
    </source>
</reference>
<name>A0ABS7AGL9_9PROT</name>
<evidence type="ECO:0000313" key="2">
    <source>
        <dbReference type="Proteomes" id="UP001196565"/>
    </source>
</evidence>
<gene>
    <name evidence="1" type="ORF">KPL78_26645</name>
</gene>